<evidence type="ECO:0000313" key="2">
    <source>
        <dbReference type="Proteomes" id="UP000664521"/>
    </source>
</evidence>
<dbReference type="AlphaFoldDB" id="A0A8H3EJN2"/>
<reference evidence="1" key="1">
    <citation type="submission" date="2021-03" db="EMBL/GenBank/DDBJ databases">
        <authorList>
            <person name="Tagirdzhanova G."/>
        </authorList>
    </citation>
    <scope>NUCLEOTIDE SEQUENCE</scope>
</reference>
<sequence>MAPRIKRPSDPSILPLYGGHPFLKFFSYGRDFPSELSPQYTELHAFQYVEYMLDEQGLDIRDHIPPSHLSFPYKDALLIINVFEPVSYLDLSESLRALGWFHSRYGYFEKKFVLIEPGTRAPLCTGSMVYTGAGPATE</sequence>
<dbReference type="Proteomes" id="UP000664521">
    <property type="component" value="Unassembled WGS sequence"/>
</dbReference>
<organism evidence="1 2">
    <name type="scientific">Heterodermia speciosa</name>
    <dbReference type="NCBI Taxonomy" id="116794"/>
    <lineage>
        <taxon>Eukaryota</taxon>
        <taxon>Fungi</taxon>
        <taxon>Dikarya</taxon>
        <taxon>Ascomycota</taxon>
        <taxon>Pezizomycotina</taxon>
        <taxon>Lecanoromycetes</taxon>
        <taxon>OSLEUM clade</taxon>
        <taxon>Lecanoromycetidae</taxon>
        <taxon>Caliciales</taxon>
        <taxon>Physciaceae</taxon>
        <taxon>Heterodermia</taxon>
    </lineage>
</organism>
<proteinExistence type="predicted"/>
<dbReference type="EMBL" id="CAJPDS010000006">
    <property type="protein sequence ID" value="CAF9907936.1"/>
    <property type="molecule type" value="Genomic_DNA"/>
</dbReference>
<evidence type="ECO:0000313" key="1">
    <source>
        <dbReference type="EMBL" id="CAF9907936.1"/>
    </source>
</evidence>
<protein>
    <submittedName>
        <fullName evidence="1">Uncharacterized protein</fullName>
    </submittedName>
</protein>
<name>A0A8H3EJN2_9LECA</name>
<accession>A0A8H3EJN2</accession>
<comment type="caution">
    <text evidence="1">The sequence shown here is derived from an EMBL/GenBank/DDBJ whole genome shotgun (WGS) entry which is preliminary data.</text>
</comment>
<gene>
    <name evidence="1" type="ORF">HETSPECPRED_007941</name>
</gene>
<keyword evidence="2" id="KW-1185">Reference proteome</keyword>